<reference evidence="1" key="1">
    <citation type="submission" date="2014-09" db="EMBL/GenBank/DDBJ databases">
        <authorList>
            <person name="Magalhaes I.L.F."/>
            <person name="Oliveira U."/>
            <person name="Santos F.R."/>
            <person name="Vidigal T.H.D.A."/>
            <person name="Brescovit A.D."/>
            <person name="Santos A.J."/>
        </authorList>
    </citation>
    <scope>NUCLEOTIDE SEQUENCE</scope>
    <source>
        <tissue evidence="1">Shoot tissue taken approximately 20 cm above the soil surface</tissue>
    </source>
</reference>
<organism evidence="1">
    <name type="scientific">Arundo donax</name>
    <name type="common">Giant reed</name>
    <name type="synonym">Donax arundinaceus</name>
    <dbReference type="NCBI Taxonomy" id="35708"/>
    <lineage>
        <taxon>Eukaryota</taxon>
        <taxon>Viridiplantae</taxon>
        <taxon>Streptophyta</taxon>
        <taxon>Embryophyta</taxon>
        <taxon>Tracheophyta</taxon>
        <taxon>Spermatophyta</taxon>
        <taxon>Magnoliopsida</taxon>
        <taxon>Liliopsida</taxon>
        <taxon>Poales</taxon>
        <taxon>Poaceae</taxon>
        <taxon>PACMAD clade</taxon>
        <taxon>Arundinoideae</taxon>
        <taxon>Arundineae</taxon>
        <taxon>Arundo</taxon>
    </lineage>
</organism>
<reference evidence="1" key="2">
    <citation type="journal article" date="2015" name="Data Brief">
        <title>Shoot transcriptome of the giant reed, Arundo donax.</title>
        <authorList>
            <person name="Barrero R.A."/>
            <person name="Guerrero F.D."/>
            <person name="Moolhuijzen P."/>
            <person name="Goolsby J.A."/>
            <person name="Tidwell J."/>
            <person name="Bellgard S.E."/>
            <person name="Bellgard M.I."/>
        </authorList>
    </citation>
    <scope>NUCLEOTIDE SEQUENCE</scope>
    <source>
        <tissue evidence="1">Shoot tissue taken approximately 20 cm above the soil surface</tissue>
    </source>
</reference>
<dbReference type="EMBL" id="GBRH01169132">
    <property type="protein sequence ID" value="JAE28764.1"/>
    <property type="molecule type" value="Transcribed_RNA"/>
</dbReference>
<protein>
    <submittedName>
        <fullName evidence="1">Uncharacterized protein</fullName>
    </submittedName>
</protein>
<accession>A0A0A9GYZ4</accession>
<sequence length="61" mass="7138">MSLANTSISLVADPNTVLYYCLNVQYYYFYFQSFQFICRCESSLCISLQPSQNYVLTIKEL</sequence>
<evidence type="ECO:0000313" key="1">
    <source>
        <dbReference type="EMBL" id="JAE28764.1"/>
    </source>
</evidence>
<dbReference type="AlphaFoldDB" id="A0A0A9GYZ4"/>
<proteinExistence type="predicted"/>
<name>A0A0A9GYZ4_ARUDO</name>